<evidence type="ECO:0000256" key="9">
    <source>
        <dbReference type="ARBA" id="ARBA00030617"/>
    </source>
</evidence>
<organism evidence="12 13">
    <name type="scientific">Microbotryum intermedium</name>
    <dbReference type="NCBI Taxonomy" id="269621"/>
    <lineage>
        <taxon>Eukaryota</taxon>
        <taxon>Fungi</taxon>
        <taxon>Dikarya</taxon>
        <taxon>Basidiomycota</taxon>
        <taxon>Pucciniomycotina</taxon>
        <taxon>Microbotryomycetes</taxon>
        <taxon>Microbotryales</taxon>
        <taxon>Microbotryaceae</taxon>
        <taxon>Microbotryum</taxon>
    </lineage>
</organism>
<dbReference type="GO" id="GO:0000176">
    <property type="term" value="C:nuclear exosome (RNase complex)"/>
    <property type="evidence" value="ECO:0007669"/>
    <property type="project" value="TreeGrafter"/>
</dbReference>
<accession>A0A238FHG3</accession>
<evidence type="ECO:0000259" key="10">
    <source>
        <dbReference type="Pfam" id="PF01138"/>
    </source>
</evidence>
<keyword evidence="7" id="KW-0694">RNA-binding</keyword>
<dbReference type="InterPro" id="IPR033196">
    <property type="entry name" value="Rrp43"/>
</dbReference>
<dbReference type="STRING" id="269621.A0A238FHG3"/>
<dbReference type="OrthoDB" id="45882at2759"/>
<dbReference type="Gene3D" id="3.30.230.70">
    <property type="entry name" value="GHMP Kinase, N-terminal domain"/>
    <property type="match status" value="1"/>
</dbReference>
<dbReference type="GO" id="GO:0034476">
    <property type="term" value="P:U5 snRNA 3'-end processing"/>
    <property type="evidence" value="ECO:0007669"/>
    <property type="project" value="TreeGrafter"/>
</dbReference>
<dbReference type="InterPro" id="IPR036345">
    <property type="entry name" value="ExoRNase_PH_dom2_sf"/>
</dbReference>
<evidence type="ECO:0000313" key="13">
    <source>
        <dbReference type="Proteomes" id="UP000198372"/>
    </source>
</evidence>
<evidence type="ECO:0000256" key="7">
    <source>
        <dbReference type="ARBA" id="ARBA00022884"/>
    </source>
</evidence>
<dbReference type="GO" id="GO:0071028">
    <property type="term" value="P:nuclear mRNA surveillance"/>
    <property type="evidence" value="ECO:0007669"/>
    <property type="project" value="TreeGrafter"/>
</dbReference>
<reference evidence="13" key="1">
    <citation type="submission" date="2016-09" db="EMBL/GenBank/DDBJ databases">
        <authorList>
            <person name="Jeantristanb JTB J.-T."/>
            <person name="Ricardo R."/>
        </authorList>
    </citation>
    <scope>NUCLEOTIDE SEQUENCE [LARGE SCALE GENOMIC DNA]</scope>
</reference>
<dbReference type="GO" id="GO:0034475">
    <property type="term" value="P:U4 snRNA 3'-end processing"/>
    <property type="evidence" value="ECO:0007669"/>
    <property type="project" value="TreeGrafter"/>
</dbReference>
<dbReference type="InterPro" id="IPR015847">
    <property type="entry name" value="ExoRNase_PH_dom2"/>
</dbReference>
<protein>
    <recommendedName>
        <fullName evidence="9">Ribosomal RNA-processing protein 43</fullName>
    </recommendedName>
</protein>
<dbReference type="InterPro" id="IPR001247">
    <property type="entry name" value="ExoRNase_PH_dom1"/>
</dbReference>
<evidence type="ECO:0000256" key="2">
    <source>
        <dbReference type="ARBA" id="ARBA00004604"/>
    </source>
</evidence>
<comment type="subcellular location">
    <subcellularLocation>
        <location evidence="1">Cytoplasm</location>
    </subcellularLocation>
    <subcellularLocation>
        <location evidence="2">Nucleus</location>
        <location evidence="2">Nucleolus</location>
    </subcellularLocation>
</comment>
<dbReference type="Proteomes" id="UP000198372">
    <property type="component" value="Unassembled WGS sequence"/>
</dbReference>
<dbReference type="InterPro" id="IPR027408">
    <property type="entry name" value="PNPase/RNase_PH_dom_sf"/>
</dbReference>
<gene>
    <name evidence="12" type="ORF">BQ2448_4214</name>
</gene>
<keyword evidence="6" id="KW-0271">Exosome</keyword>
<evidence type="ECO:0000256" key="4">
    <source>
        <dbReference type="ARBA" id="ARBA00022490"/>
    </source>
</evidence>
<evidence type="ECO:0000256" key="6">
    <source>
        <dbReference type="ARBA" id="ARBA00022835"/>
    </source>
</evidence>
<evidence type="ECO:0000313" key="12">
    <source>
        <dbReference type="EMBL" id="SCV72677.1"/>
    </source>
</evidence>
<sequence>MSIATEANATAGPSSLTPALFKRLHPKPYLERFLQERLRPDGRPLDDDHAAWRDVSINTGLYKQNWALRNRLRSIGSIATAPSSALVRLGKTTVVCGITLEIAPPDMTTPTHGFIVPNIDLPPLCSSLFRPGPPADEAQVLSSRLRDILLSSNFVPLDSLCIESSKAAWVIYLDLICLNYDGSVLDASVLAAVAALRNLKLPQATWDPDLMNTICEPISVQQPGHALRLAETIPLTLSFGLYEDDLLPDPTLFESHLCTSQISITVSETSQRLLQVQQSGATGSKSSVEILKACLGQARTRAKQLLVLLNSA</sequence>
<dbReference type="GO" id="GO:0016075">
    <property type="term" value="P:rRNA catabolic process"/>
    <property type="evidence" value="ECO:0007669"/>
    <property type="project" value="TreeGrafter"/>
</dbReference>
<dbReference type="GO" id="GO:0000177">
    <property type="term" value="C:cytoplasmic exosome (RNase complex)"/>
    <property type="evidence" value="ECO:0007669"/>
    <property type="project" value="TreeGrafter"/>
</dbReference>
<dbReference type="InterPro" id="IPR050590">
    <property type="entry name" value="Exosome_comp_Rrp42_subfam"/>
</dbReference>
<dbReference type="InterPro" id="IPR020568">
    <property type="entry name" value="Ribosomal_Su5_D2-typ_SF"/>
</dbReference>
<feature type="domain" description="Exoribonuclease phosphorolytic" evidence="10">
    <location>
        <begin position="69"/>
        <end position="202"/>
    </location>
</feature>
<keyword evidence="8" id="KW-0539">Nucleus</keyword>
<evidence type="ECO:0000256" key="8">
    <source>
        <dbReference type="ARBA" id="ARBA00023242"/>
    </source>
</evidence>
<dbReference type="SUPFAM" id="SSF54211">
    <property type="entry name" value="Ribosomal protein S5 domain 2-like"/>
    <property type="match status" value="1"/>
</dbReference>
<dbReference type="GO" id="GO:0000467">
    <property type="term" value="P:exonucleolytic trimming to generate mature 3'-end of 5.8S rRNA from tricistronic rRNA transcript (SSU-rRNA, 5.8S rRNA, LSU-rRNA)"/>
    <property type="evidence" value="ECO:0007669"/>
    <property type="project" value="TreeGrafter"/>
</dbReference>
<dbReference type="GO" id="GO:0034473">
    <property type="term" value="P:U1 snRNA 3'-end processing"/>
    <property type="evidence" value="ECO:0007669"/>
    <property type="project" value="TreeGrafter"/>
</dbReference>
<dbReference type="PANTHER" id="PTHR11097:SF9">
    <property type="entry name" value="EXOSOME COMPLEX COMPONENT RRP43"/>
    <property type="match status" value="1"/>
</dbReference>
<name>A0A238FHG3_9BASI</name>
<dbReference type="Pfam" id="PF01138">
    <property type="entry name" value="RNase_PH"/>
    <property type="match status" value="1"/>
</dbReference>
<dbReference type="AlphaFoldDB" id="A0A238FHG3"/>
<evidence type="ECO:0000256" key="1">
    <source>
        <dbReference type="ARBA" id="ARBA00004496"/>
    </source>
</evidence>
<dbReference type="GO" id="GO:0005730">
    <property type="term" value="C:nucleolus"/>
    <property type="evidence" value="ECO:0007669"/>
    <property type="project" value="UniProtKB-SubCell"/>
</dbReference>
<keyword evidence="13" id="KW-1185">Reference proteome</keyword>
<feature type="domain" description="Exoribonuclease phosphorolytic" evidence="11">
    <location>
        <begin position="233"/>
        <end position="299"/>
    </location>
</feature>
<keyword evidence="5" id="KW-0698">rRNA processing</keyword>
<dbReference type="GO" id="GO:0071038">
    <property type="term" value="P:TRAMP-dependent tRNA surveillance pathway"/>
    <property type="evidence" value="ECO:0007669"/>
    <property type="project" value="TreeGrafter"/>
</dbReference>
<dbReference type="SUPFAM" id="SSF55666">
    <property type="entry name" value="Ribonuclease PH domain 2-like"/>
    <property type="match status" value="1"/>
</dbReference>
<dbReference type="EMBL" id="FMSP01000009">
    <property type="protein sequence ID" value="SCV72677.1"/>
    <property type="molecule type" value="Genomic_DNA"/>
</dbReference>
<evidence type="ECO:0000256" key="3">
    <source>
        <dbReference type="ARBA" id="ARBA00006678"/>
    </source>
</evidence>
<dbReference type="Pfam" id="PF03725">
    <property type="entry name" value="RNase_PH_C"/>
    <property type="match status" value="1"/>
</dbReference>
<comment type="similarity">
    <text evidence="3">Belongs to the RNase PH family.</text>
</comment>
<dbReference type="GO" id="GO:0035925">
    <property type="term" value="F:mRNA 3'-UTR AU-rich region binding"/>
    <property type="evidence" value="ECO:0007669"/>
    <property type="project" value="TreeGrafter"/>
</dbReference>
<evidence type="ECO:0000256" key="5">
    <source>
        <dbReference type="ARBA" id="ARBA00022552"/>
    </source>
</evidence>
<dbReference type="FunFam" id="3.30.230.70:FF:000017">
    <property type="entry name" value="Exosome complex component Rrp42"/>
    <property type="match status" value="1"/>
</dbReference>
<evidence type="ECO:0000259" key="11">
    <source>
        <dbReference type="Pfam" id="PF03725"/>
    </source>
</evidence>
<dbReference type="CDD" id="cd11369">
    <property type="entry name" value="RNase_PH_RRP43"/>
    <property type="match status" value="1"/>
</dbReference>
<proteinExistence type="inferred from homology"/>
<keyword evidence="4" id="KW-0963">Cytoplasm</keyword>
<dbReference type="GO" id="GO:0071035">
    <property type="term" value="P:nuclear polyadenylation-dependent rRNA catabolic process"/>
    <property type="evidence" value="ECO:0007669"/>
    <property type="project" value="TreeGrafter"/>
</dbReference>
<dbReference type="PANTHER" id="PTHR11097">
    <property type="entry name" value="EXOSOME COMPLEX EXONUCLEASE RIBOSOMAL RNA PROCESSING PROTEIN"/>
    <property type="match status" value="1"/>
</dbReference>